<feature type="transmembrane region" description="Helical" evidence="7">
    <location>
        <begin position="48"/>
        <end position="70"/>
    </location>
</feature>
<dbReference type="EMBL" id="OUUZ01000018">
    <property type="protein sequence ID" value="SPQ26732.1"/>
    <property type="molecule type" value="Genomic_DNA"/>
</dbReference>
<evidence type="ECO:0000256" key="1">
    <source>
        <dbReference type="ARBA" id="ARBA00004477"/>
    </source>
</evidence>
<comment type="function">
    <text evidence="7">Stabilizer subunit of the dolichol-phosphate mannose (DPM) synthase complex; tethers catalytic subunit to the ER.</text>
</comment>
<evidence type="ECO:0000256" key="2">
    <source>
        <dbReference type="ARBA" id="ARBA00010430"/>
    </source>
</evidence>
<evidence type="ECO:0000256" key="4">
    <source>
        <dbReference type="ARBA" id="ARBA00022824"/>
    </source>
</evidence>
<dbReference type="InterPro" id="IPR013174">
    <property type="entry name" value="DPM3"/>
</dbReference>
<gene>
    <name evidence="9" type="ORF">TT172_LOCUS9151</name>
</gene>
<comment type="subunit">
    <text evidence="7">Component of the dolichol-phosphate mannose (DPM) synthase complex.</text>
</comment>
<evidence type="ECO:0000256" key="7">
    <source>
        <dbReference type="RuleBase" id="RU365085"/>
    </source>
</evidence>
<evidence type="ECO:0000256" key="8">
    <source>
        <dbReference type="SAM" id="SignalP"/>
    </source>
</evidence>
<keyword evidence="3 7" id="KW-0812">Transmembrane</keyword>
<keyword evidence="4 7" id="KW-0256">Endoplasmic reticulum</keyword>
<comment type="pathway">
    <text evidence="7">Protein modification; protein glycosylation.</text>
</comment>
<dbReference type="AlphaFoldDB" id="A0A446BW15"/>
<feature type="chain" id="PRO_5019068894" description="Dolichol-phosphate mannosyltransferase subunit 3" evidence="8">
    <location>
        <begin position="25"/>
        <end position="108"/>
    </location>
</feature>
<evidence type="ECO:0000313" key="10">
    <source>
        <dbReference type="Proteomes" id="UP000289323"/>
    </source>
</evidence>
<protein>
    <recommendedName>
        <fullName evidence="7">Dolichol-phosphate mannosyltransferase subunit 3</fullName>
    </recommendedName>
</protein>
<reference evidence="9 10" key="1">
    <citation type="submission" date="2018-04" db="EMBL/GenBank/DDBJ databases">
        <authorList>
            <person name="Huttner S."/>
            <person name="Dainat J."/>
        </authorList>
    </citation>
    <scope>NUCLEOTIDE SEQUENCE [LARGE SCALE GENOMIC DNA]</scope>
</reference>
<proteinExistence type="inferred from homology"/>
<dbReference type="PANTHER" id="PTHR16433:SF0">
    <property type="entry name" value="DOLICHOL-PHOSPHATE MANNOSYLTRANSFERASE SUBUNIT 3"/>
    <property type="match status" value="1"/>
</dbReference>
<keyword evidence="5 7" id="KW-1133">Transmembrane helix</keyword>
<evidence type="ECO:0000313" key="9">
    <source>
        <dbReference type="EMBL" id="SPQ26732.1"/>
    </source>
</evidence>
<dbReference type="GO" id="GO:0006506">
    <property type="term" value="P:GPI anchor biosynthetic process"/>
    <property type="evidence" value="ECO:0007669"/>
    <property type="project" value="TreeGrafter"/>
</dbReference>
<comment type="similarity">
    <text evidence="2 7">Belongs to the DPM3 family.</text>
</comment>
<feature type="signal peptide" evidence="8">
    <location>
        <begin position="1"/>
        <end position="24"/>
    </location>
</feature>
<keyword evidence="8" id="KW-0732">Signal</keyword>
<keyword evidence="6 7" id="KW-0472">Membrane</keyword>
<evidence type="ECO:0000256" key="6">
    <source>
        <dbReference type="ARBA" id="ARBA00023136"/>
    </source>
</evidence>
<evidence type="ECO:0000256" key="3">
    <source>
        <dbReference type="ARBA" id="ARBA00022692"/>
    </source>
</evidence>
<comment type="caution">
    <text evidence="7">Lacks conserved residue(s) required for the propagation of feature annotation.</text>
</comment>
<comment type="subcellular location">
    <subcellularLocation>
        <location evidence="1 7">Endoplasmic reticulum membrane</location>
        <topology evidence="1 7">Multi-pass membrane protein</topology>
    </subcellularLocation>
</comment>
<dbReference type="Pfam" id="PF08285">
    <property type="entry name" value="DPM3"/>
    <property type="match status" value="1"/>
</dbReference>
<dbReference type="PANTHER" id="PTHR16433">
    <property type="entry name" value="DOLICHOL-PHOSPHATE MANNOSYLTRANSFERASE SUBUNIT 3"/>
    <property type="match status" value="1"/>
</dbReference>
<name>A0A446BW15_9PEZI</name>
<dbReference type="UniPathway" id="UPA00378"/>
<dbReference type="GO" id="GO:0033185">
    <property type="term" value="C:dolichol-phosphate-mannose synthase complex"/>
    <property type="evidence" value="ECO:0007669"/>
    <property type="project" value="TreeGrafter"/>
</dbReference>
<evidence type="ECO:0000256" key="5">
    <source>
        <dbReference type="ARBA" id="ARBA00022989"/>
    </source>
</evidence>
<dbReference type="GO" id="GO:0005789">
    <property type="term" value="C:endoplasmic reticulum membrane"/>
    <property type="evidence" value="ECO:0007669"/>
    <property type="project" value="UniProtKB-SubCell"/>
</dbReference>
<sequence>MTRAQQTISLALLVSSLTIPPCACLRARAKQQLYLVLFLELIPLPPVIQQDIIPVLPFWSLVSFGAWLLARLGWGMLTFRDTPDAYAELMEEIKLAKEDLRTKGVDVD</sequence>
<organism evidence="9 10">
    <name type="scientific">Thermothielavioides terrestris</name>
    <dbReference type="NCBI Taxonomy" id="2587410"/>
    <lineage>
        <taxon>Eukaryota</taxon>
        <taxon>Fungi</taxon>
        <taxon>Dikarya</taxon>
        <taxon>Ascomycota</taxon>
        <taxon>Pezizomycotina</taxon>
        <taxon>Sordariomycetes</taxon>
        <taxon>Sordariomycetidae</taxon>
        <taxon>Sordariales</taxon>
        <taxon>Chaetomiaceae</taxon>
        <taxon>Thermothielavioides</taxon>
    </lineage>
</organism>
<accession>A0A446BW15</accession>
<dbReference type="Proteomes" id="UP000289323">
    <property type="component" value="Unassembled WGS sequence"/>
</dbReference>